<evidence type="ECO:0000313" key="8">
    <source>
        <dbReference type="Proteomes" id="UP000289340"/>
    </source>
</evidence>
<dbReference type="InterPro" id="IPR006565">
    <property type="entry name" value="BTP"/>
</dbReference>
<keyword evidence="4" id="KW-0539">Nucleus</keyword>
<sequence length="136" mass="14952">MAQALRADEYLHRVIDSNDCYECSPTCPPMPAPDRHFANSNDVPRKRGSSKTTPNNVAYRNPNFPSQQLMTNDGARAAPDNFDRAAAHLAVAQLCDAARFHGATALALNAFADVVVHYLLDLGRTAEFHANRVDRT</sequence>
<evidence type="ECO:0000313" key="7">
    <source>
        <dbReference type="EMBL" id="RZB78366.1"/>
    </source>
</evidence>
<dbReference type="AlphaFoldDB" id="A0A445HX90"/>
<dbReference type="InterPro" id="IPR037818">
    <property type="entry name" value="TAF8"/>
</dbReference>
<feature type="domain" description="Bromodomain associated" evidence="6">
    <location>
        <begin position="82"/>
        <end position="136"/>
    </location>
</feature>
<dbReference type="GO" id="GO:0046982">
    <property type="term" value="F:protein heterodimerization activity"/>
    <property type="evidence" value="ECO:0007669"/>
    <property type="project" value="InterPro"/>
</dbReference>
<accession>A0A445HX90</accession>
<proteinExistence type="predicted"/>
<name>A0A445HX90_GLYSO</name>
<evidence type="ECO:0000256" key="2">
    <source>
        <dbReference type="ARBA" id="ARBA00023015"/>
    </source>
</evidence>
<organism evidence="7 8">
    <name type="scientific">Glycine soja</name>
    <name type="common">Wild soybean</name>
    <dbReference type="NCBI Taxonomy" id="3848"/>
    <lineage>
        <taxon>Eukaryota</taxon>
        <taxon>Viridiplantae</taxon>
        <taxon>Streptophyta</taxon>
        <taxon>Embryophyta</taxon>
        <taxon>Tracheophyta</taxon>
        <taxon>Spermatophyta</taxon>
        <taxon>Magnoliopsida</taxon>
        <taxon>eudicotyledons</taxon>
        <taxon>Gunneridae</taxon>
        <taxon>Pentapetalae</taxon>
        <taxon>rosids</taxon>
        <taxon>fabids</taxon>
        <taxon>Fabales</taxon>
        <taxon>Fabaceae</taxon>
        <taxon>Papilionoideae</taxon>
        <taxon>50 kb inversion clade</taxon>
        <taxon>NPAAA clade</taxon>
        <taxon>indigoferoid/millettioid clade</taxon>
        <taxon>Phaseoleae</taxon>
        <taxon>Glycine</taxon>
        <taxon>Glycine subgen. Soja</taxon>
    </lineage>
</organism>
<feature type="region of interest" description="Disordered" evidence="5">
    <location>
        <begin position="34"/>
        <end position="76"/>
    </location>
</feature>
<dbReference type="PANTHER" id="PTHR46338:SF1">
    <property type="entry name" value="TRANSCRIPTION INITIATION FACTOR TFIID SUBUNIT 8"/>
    <property type="match status" value="1"/>
</dbReference>
<gene>
    <name evidence="7" type="ORF">D0Y65_028988</name>
</gene>
<dbReference type="GO" id="GO:0005669">
    <property type="term" value="C:transcription factor TFIID complex"/>
    <property type="evidence" value="ECO:0007669"/>
    <property type="project" value="InterPro"/>
</dbReference>
<feature type="compositionally biased region" description="Polar residues" evidence="5">
    <location>
        <begin position="50"/>
        <end position="71"/>
    </location>
</feature>
<evidence type="ECO:0000256" key="5">
    <source>
        <dbReference type="SAM" id="MobiDB-lite"/>
    </source>
</evidence>
<evidence type="ECO:0000256" key="3">
    <source>
        <dbReference type="ARBA" id="ARBA00023163"/>
    </source>
</evidence>
<evidence type="ECO:0000259" key="6">
    <source>
        <dbReference type="Pfam" id="PF07524"/>
    </source>
</evidence>
<evidence type="ECO:0000256" key="1">
    <source>
        <dbReference type="ARBA" id="ARBA00004123"/>
    </source>
</evidence>
<evidence type="ECO:0000256" key="4">
    <source>
        <dbReference type="ARBA" id="ARBA00023242"/>
    </source>
</evidence>
<comment type="subcellular location">
    <subcellularLocation>
        <location evidence="1">Nucleus</location>
    </subcellularLocation>
</comment>
<dbReference type="EMBL" id="QZWG01000011">
    <property type="protein sequence ID" value="RZB78366.1"/>
    <property type="molecule type" value="Genomic_DNA"/>
</dbReference>
<keyword evidence="8" id="KW-1185">Reference proteome</keyword>
<dbReference type="InterPro" id="IPR009072">
    <property type="entry name" value="Histone-fold"/>
</dbReference>
<protein>
    <recommendedName>
        <fullName evidence="6">Bromodomain associated domain-containing protein</fullName>
    </recommendedName>
</protein>
<keyword evidence="3" id="KW-0804">Transcription</keyword>
<dbReference type="PANTHER" id="PTHR46338">
    <property type="entry name" value="TRANSCRIPTION INITIATION FACTOR TFIID SUBUNIT 8"/>
    <property type="match status" value="1"/>
</dbReference>
<keyword evidence="2" id="KW-0805">Transcription regulation</keyword>
<comment type="caution">
    <text evidence="7">The sequence shown here is derived from an EMBL/GenBank/DDBJ whole genome shotgun (WGS) entry which is preliminary data.</text>
</comment>
<dbReference type="Pfam" id="PF07524">
    <property type="entry name" value="Bromo_TP"/>
    <property type="match status" value="1"/>
</dbReference>
<dbReference type="Proteomes" id="UP000289340">
    <property type="component" value="Chromosome 11"/>
</dbReference>
<dbReference type="Gene3D" id="1.10.20.10">
    <property type="entry name" value="Histone, subunit A"/>
    <property type="match status" value="1"/>
</dbReference>
<reference evidence="7 8" key="1">
    <citation type="submission" date="2018-09" db="EMBL/GenBank/DDBJ databases">
        <title>A high-quality reference genome of wild soybean provides a powerful tool to mine soybean genomes.</title>
        <authorList>
            <person name="Xie M."/>
            <person name="Chung C.Y.L."/>
            <person name="Li M.-W."/>
            <person name="Wong F.-L."/>
            <person name="Chan T.-F."/>
            <person name="Lam H.-M."/>
        </authorList>
    </citation>
    <scope>NUCLEOTIDE SEQUENCE [LARGE SCALE GENOMIC DNA]</scope>
    <source>
        <strain evidence="8">cv. W05</strain>
        <tissue evidence="7">Hypocotyl of etiolated seedlings</tissue>
    </source>
</reference>